<keyword evidence="2 6" id="KW-0812">Transmembrane</keyword>
<organism evidence="7 8">
    <name type="scientific">Enterococcus alishanensis</name>
    <dbReference type="NCBI Taxonomy" id="1303817"/>
    <lineage>
        <taxon>Bacteria</taxon>
        <taxon>Bacillati</taxon>
        <taxon>Bacillota</taxon>
        <taxon>Bacilli</taxon>
        <taxon>Lactobacillales</taxon>
        <taxon>Enterococcaceae</taxon>
        <taxon>Enterococcus</taxon>
    </lineage>
</organism>
<dbReference type="EMBL" id="JAHUZB010000002">
    <property type="protein sequence ID" value="MBV7390261.1"/>
    <property type="molecule type" value="Genomic_DNA"/>
</dbReference>
<dbReference type="InterPro" id="IPR006480">
    <property type="entry name" value="Phage_holin_4_1"/>
</dbReference>
<evidence type="ECO:0000256" key="4">
    <source>
        <dbReference type="ARBA" id="ARBA00023136"/>
    </source>
</evidence>
<evidence type="ECO:0000256" key="2">
    <source>
        <dbReference type="ARBA" id="ARBA00022692"/>
    </source>
</evidence>
<feature type="transmembrane region" description="Helical" evidence="6">
    <location>
        <begin position="67"/>
        <end position="85"/>
    </location>
</feature>
<evidence type="ECO:0000256" key="3">
    <source>
        <dbReference type="ARBA" id="ARBA00022989"/>
    </source>
</evidence>
<feature type="transmembrane region" description="Helical" evidence="6">
    <location>
        <begin position="40"/>
        <end position="61"/>
    </location>
</feature>
<feature type="transmembrane region" description="Helical" evidence="6">
    <location>
        <begin position="6"/>
        <end position="28"/>
    </location>
</feature>
<comment type="subcellular location">
    <subcellularLocation>
        <location evidence="1">Membrane</location>
        <topology evidence="1">Multi-pass membrane protein</topology>
    </subcellularLocation>
</comment>
<accession>A0ABS6TBH5</accession>
<proteinExistence type="inferred from homology"/>
<evidence type="ECO:0000256" key="1">
    <source>
        <dbReference type="ARBA" id="ARBA00004141"/>
    </source>
</evidence>
<evidence type="ECO:0000313" key="8">
    <source>
        <dbReference type="Proteomes" id="UP000774130"/>
    </source>
</evidence>
<keyword evidence="8" id="KW-1185">Reference proteome</keyword>
<comment type="caution">
    <text evidence="7">The sequence shown here is derived from an EMBL/GenBank/DDBJ whole genome shotgun (WGS) entry which is preliminary data.</text>
</comment>
<reference evidence="7 8" key="1">
    <citation type="submission" date="2021-06" db="EMBL/GenBank/DDBJ databases">
        <title>Enterococcus alishanensis sp. nov., a novel lactic acid bacterium isolated from fresh coffee beans.</title>
        <authorList>
            <person name="Chen Y.-S."/>
        </authorList>
    </citation>
    <scope>NUCLEOTIDE SEQUENCE [LARGE SCALE GENOMIC DNA]</scope>
    <source>
        <strain evidence="7 8">ALS3</strain>
    </source>
</reference>
<keyword evidence="3 6" id="KW-1133">Transmembrane helix</keyword>
<evidence type="ECO:0000256" key="5">
    <source>
        <dbReference type="ARBA" id="ARBA00023600"/>
    </source>
</evidence>
<dbReference type="RefSeq" id="WP_218325308.1">
    <property type="nucleotide sequence ID" value="NZ_JAHUZB010000002.1"/>
</dbReference>
<gene>
    <name evidence="7" type="ORF">KUA55_06175</name>
</gene>
<comment type="similarity">
    <text evidence="5">Belongs to the bacteriophage holin family. Cp-1 holin subfamily.</text>
</comment>
<dbReference type="Pfam" id="PF05105">
    <property type="entry name" value="Phage_holin_4_1"/>
    <property type="match status" value="1"/>
</dbReference>
<evidence type="ECO:0000256" key="6">
    <source>
        <dbReference type="SAM" id="Phobius"/>
    </source>
</evidence>
<dbReference type="NCBIfam" id="TIGR01593">
    <property type="entry name" value="holin_tox_secr"/>
    <property type="match status" value="1"/>
</dbReference>
<dbReference type="Proteomes" id="UP000774130">
    <property type="component" value="Unassembled WGS sequence"/>
</dbReference>
<keyword evidence="4 6" id="KW-0472">Membrane</keyword>
<sequence>MKELEILSLISIAMVLDLLTGIISARITKSISSKVGINGILRKIASLMLLLFLWPVAKIIPFHAGQALLYTFYLSFLWMEVVSILENYQKMGIQIDQFKKLLEQLKKK</sequence>
<protein>
    <submittedName>
        <fullName evidence="7">Phage holin family protein</fullName>
    </submittedName>
</protein>
<name>A0ABS6TBH5_9ENTE</name>
<evidence type="ECO:0000313" key="7">
    <source>
        <dbReference type="EMBL" id="MBV7390261.1"/>
    </source>
</evidence>